<reference evidence="1" key="1">
    <citation type="submission" date="2021-02" db="EMBL/GenBank/DDBJ databases">
        <authorList>
            <person name="Nowell W R."/>
        </authorList>
    </citation>
    <scope>NUCLEOTIDE SEQUENCE</scope>
    <source>
        <strain evidence="1">Ploen Becks lab</strain>
    </source>
</reference>
<protein>
    <submittedName>
        <fullName evidence="1">Uncharacterized protein</fullName>
    </submittedName>
</protein>
<organism evidence="1 2">
    <name type="scientific">Brachionus calyciflorus</name>
    <dbReference type="NCBI Taxonomy" id="104777"/>
    <lineage>
        <taxon>Eukaryota</taxon>
        <taxon>Metazoa</taxon>
        <taxon>Spiralia</taxon>
        <taxon>Gnathifera</taxon>
        <taxon>Rotifera</taxon>
        <taxon>Eurotatoria</taxon>
        <taxon>Monogononta</taxon>
        <taxon>Pseudotrocha</taxon>
        <taxon>Ploima</taxon>
        <taxon>Brachionidae</taxon>
        <taxon>Brachionus</taxon>
    </lineage>
</organism>
<dbReference type="AlphaFoldDB" id="A0A814TSP1"/>
<evidence type="ECO:0000313" key="2">
    <source>
        <dbReference type="Proteomes" id="UP000663879"/>
    </source>
</evidence>
<dbReference type="Proteomes" id="UP000663879">
    <property type="component" value="Unassembled WGS sequence"/>
</dbReference>
<sequence length="55" mass="6360">RVRPDYEFIPEVTAHVTKLIDDMYPLEEYDITEPHVIIAREGVHLDSTHIEGIDA</sequence>
<name>A0A814TSP1_9BILA</name>
<accession>A0A814TSP1</accession>
<feature type="non-terminal residue" evidence="1">
    <location>
        <position position="1"/>
    </location>
</feature>
<feature type="non-terminal residue" evidence="1">
    <location>
        <position position="55"/>
    </location>
</feature>
<dbReference type="EMBL" id="CAJNOC010014711">
    <property type="protein sequence ID" value="CAF1162079.1"/>
    <property type="molecule type" value="Genomic_DNA"/>
</dbReference>
<keyword evidence="2" id="KW-1185">Reference proteome</keyword>
<proteinExistence type="predicted"/>
<gene>
    <name evidence="1" type="ORF">OXX778_LOCUS23614</name>
</gene>
<evidence type="ECO:0000313" key="1">
    <source>
        <dbReference type="EMBL" id="CAF1162079.1"/>
    </source>
</evidence>
<comment type="caution">
    <text evidence="1">The sequence shown here is derived from an EMBL/GenBank/DDBJ whole genome shotgun (WGS) entry which is preliminary data.</text>
</comment>